<organism evidence="2 3">
    <name type="scientific">Roridomyces roridus</name>
    <dbReference type="NCBI Taxonomy" id="1738132"/>
    <lineage>
        <taxon>Eukaryota</taxon>
        <taxon>Fungi</taxon>
        <taxon>Dikarya</taxon>
        <taxon>Basidiomycota</taxon>
        <taxon>Agaricomycotina</taxon>
        <taxon>Agaricomycetes</taxon>
        <taxon>Agaricomycetidae</taxon>
        <taxon>Agaricales</taxon>
        <taxon>Marasmiineae</taxon>
        <taxon>Mycenaceae</taxon>
        <taxon>Roridomyces</taxon>
    </lineage>
</organism>
<feature type="compositionally biased region" description="Gly residues" evidence="1">
    <location>
        <begin position="15"/>
        <end position="35"/>
    </location>
</feature>
<dbReference type="EMBL" id="JARKIF010000018">
    <property type="protein sequence ID" value="KAJ7619616.1"/>
    <property type="molecule type" value="Genomic_DNA"/>
</dbReference>
<dbReference type="AlphaFoldDB" id="A0AAD7FH30"/>
<dbReference type="Proteomes" id="UP001221142">
    <property type="component" value="Unassembled WGS sequence"/>
</dbReference>
<sequence length="562" mass="63223">MADRRAEPRVINIYGGTGGSGGFGRTRGGRGGTGEGPTVNFYDFNGTLVTENSRNLGRESDFRRVNLGDLILRKEIDKTTTLRYRRDHTGDVVRTRRAHHGRIFGHQEDPMTVIVYDNDIFEENLAGILKAQKYRHPCLAQLFGLTRSSGLNALIFHDEMLTLDQVEAMYSHSVLASRYILCEMKRQYNSASEFWRDTTGDYLHYADGSAWISSSTGQLCCNIGDGGGMLWILVWLRGMGKCVPDSWLSTSVTHPGPGKATEEELFRGLTHDQLFTILPHTFEQRLNFQKVIKFPSMSMWRGYLRYTCPQGIAFLNPLSIDDCDVRTWKYNLAPATTISSGTSGWTRVEEYPQGMRSLWSTMTVTLSDYKADIVKKWWLSGECTVRSSAIGTAKEPFSLGLVTGVEFTCTMSAGWDPFTLRGTFMADSASHPVYLFLFTPPVEILQGQFALTNPPDNDKYYWATDLEGRDRLTHETAEEIGLAKPYFDMYLRGFKLETDDIKLLRDFTIAKGCHPDGLDGVLAIPRVGAREEMGNKLFIEEIMGIDTDDISMPGGWPEVAEY</sequence>
<comment type="caution">
    <text evidence="2">The sequence shown here is derived from an EMBL/GenBank/DDBJ whole genome shotgun (WGS) entry which is preliminary data.</text>
</comment>
<reference evidence="2" key="1">
    <citation type="submission" date="2023-03" db="EMBL/GenBank/DDBJ databases">
        <title>Massive genome expansion in bonnet fungi (Mycena s.s.) driven by repeated elements and novel gene families across ecological guilds.</title>
        <authorList>
            <consortium name="Lawrence Berkeley National Laboratory"/>
            <person name="Harder C.B."/>
            <person name="Miyauchi S."/>
            <person name="Viragh M."/>
            <person name="Kuo A."/>
            <person name="Thoen E."/>
            <person name="Andreopoulos B."/>
            <person name="Lu D."/>
            <person name="Skrede I."/>
            <person name="Drula E."/>
            <person name="Henrissat B."/>
            <person name="Morin E."/>
            <person name="Kohler A."/>
            <person name="Barry K."/>
            <person name="LaButti K."/>
            <person name="Morin E."/>
            <person name="Salamov A."/>
            <person name="Lipzen A."/>
            <person name="Mereny Z."/>
            <person name="Hegedus B."/>
            <person name="Baldrian P."/>
            <person name="Stursova M."/>
            <person name="Weitz H."/>
            <person name="Taylor A."/>
            <person name="Grigoriev I.V."/>
            <person name="Nagy L.G."/>
            <person name="Martin F."/>
            <person name="Kauserud H."/>
        </authorList>
    </citation>
    <scope>NUCLEOTIDE SEQUENCE</scope>
    <source>
        <strain evidence="2">9284</strain>
    </source>
</reference>
<accession>A0AAD7FH30</accession>
<gene>
    <name evidence="2" type="ORF">FB45DRAFT_931216</name>
</gene>
<proteinExistence type="predicted"/>
<keyword evidence="3" id="KW-1185">Reference proteome</keyword>
<protein>
    <submittedName>
        <fullName evidence="2">Uncharacterized protein</fullName>
    </submittedName>
</protein>
<evidence type="ECO:0000313" key="2">
    <source>
        <dbReference type="EMBL" id="KAJ7619616.1"/>
    </source>
</evidence>
<evidence type="ECO:0000256" key="1">
    <source>
        <dbReference type="SAM" id="MobiDB-lite"/>
    </source>
</evidence>
<evidence type="ECO:0000313" key="3">
    <source>
        <dbReference type="Proteomes" id="UP001221142"/>
    </source>
</evidence>
<feature type="region of interest" description="Disordered" evidence="1">
    <location>
        <begin position="1"/>
        <end position="37"/>
    </location>
</feature>
<name>A0AAD7FH30_9AGAR</name>